<evidence type="ECO:0000256" key="7">
    <source>
        <dbReference type="ARBA" id="ARBA00023264"/>
    </source>
</evidence>
<comment type="catalytic activity">
    <reaction evidence="8">
        <text>sn-glycerol 1-phosphate + all-trans-heptaprenyl diphosphate = 3-heptaprenyl-sn-glycero-1-phosphate + diphosphate</text>
        <dbReference type="Rhea" id="RHEA:33495"/>
        <dbReference type="ChEBI" id="CHEBI:33019"/>
        <dbReference type="ChEBI" id="CHEBI:57685"/>
        <dbReference type="ChEBI" id="CHEBI:58206"/>
        <dbReference type="ChEBI" id="CHEBI:64781"/>
        <dbReference type="EC" id="2.5.1.n9"/>
    </reaction>
</comment>
<evidence type="ECO:0000313" key="10">
    <source>
        <dbReference type="Proteomes" id="UP001595843"/>
    </source>
</evidence>
<accession>A0ABV8JAU5</accession>
<keyword evidence="6" id="KW-0594">Phospholipid biosynthesis</keyword>
<evidence type="ECO:0000256" key="2">
    <source>
        <dbReference type="ARBA" id="ARBA00022679"/>
    </source>
</evidence>
<dbReference type="PANTHER" id="PTHR40029:SF2">
    <property type="entry name" value="HEPTAPRENYLGLYCERYL PHOSPHATE SYNTHASE"/>
    <property type="match status" value="1"/>
</dbReference>
<evidence type="ECO:0000256" key="3">
    <source>
        <dbReference type="ARBA" id="ARBA00022723"/>
    </source>
</evidence>
<dbReference type="CDD" id="cd02812">
    <property type="entry name" value="PcrB_like"/>
    <property type="match status" value="1"/>
</dbReference>
<dbReference type="Gene3D" id="3.20.20.390">
    <property type="entry name" value="FMN-linked oxidoreductases"/>
    <property type="match status" value="1"/>
</dbReference>
<keyword evidence="1" id="KW-0444">Lipid biosynthesis</keyword>
<dbReference type="InterPro" id="IPR039074">
    <property type="entry name" value="GGGP/HepGP_synthase_I"/>
</dbReference>
<dbReference type="RefSeq" id="WP_380701662.1">
    <property type="nucleotide sequence ID" value="NZ_JBHSAP010000005.1"/>
</dbReference>
<evidence type="ECO:0000256" key="4">
    <source>
        <dbReference type="ARBA" id="ARBA00022842"/>
    </source>
</evidence>
<evidence type="ECO:0000256" key="8">
    <source>
        <dbReference type="ARBA" id="ARBA00048318"/>
    </source>
</evidence>
<dbReference type="EMBL" id="JBHSAP010000005">
    <property type="protein sequence ID" value="MFC4075590.1"/>
    <property type="molecule type" value="Genomic_DNA"/>
</dbReference>
<name>A0ABV8JAU5_9BACL</name>
<dbReference type="InterPro" id="IPR008205">
    <property type="entry name" value="GGGP_HepGP_synthase"/>
</dbReference>
<dbReference type="SUPFAM" id="SSF51395">
    <property type="entry name" value="FMN-linked oxidoreductases"/>
    <property type="match status" value="1"/>
</dbReference>
<evidence type="ECO:0000256" key="5">
    <source>
        <dbReference type="ARBA" id="ARBA00023098"/>
    </source>
</evidence>
<organism evidence="9 10">
    <name type="scientific">Salinithrix halophila</name>
    <dbReference type="NCBI Taxonomy" id="1485204"/>
    <lineage>
        <taxon>Bacteria</taxon>
        <taxon>Bacillati</taxon>
        <taxon>Bacillota</taxon>
        <taxon>Bacilli</taxon>
        <taxon>Bacillales</taxon>
        <taxon>Thermoactinomycetaceae</taxon>
        <taxon>Salinithrix</taxon>
    </lineage>
</organism>
<dbReference type="Pfam" id="PF01884">
    <property type="entry name" value="PcrB"/>
    <property type="match status" value="1"/>
</dbReference>
<proteinExistence type="predicted"/>
<keyword evidence="3" id="KW-0479">Metal-binding</keyword>
<dbReference type="NCBIfam" id="NF003199">
    <property type="entry name" value="PRK04169.1-3"/>
    <property type="match status" value="1"/>
</dbReference>
<dbReference type="Proteomes" id="UP001595843">
    <property type="component" value="Unassembled WGS sequence"/>
</dbReference>
<keyword evidence="10" id="KW-1185">Reference proteome</keyword>
<protein>
    <submittedName>
        <fullName evidence="9">Heptaprenylglyceryl phosphate synthase</fullName>
        <ecNumber evidence="9">2.5.1.n9</ecNumber>
    </submittedName>
</protein>
<dbReference type="InterPro" id="IPR038597">
    <property type="entry name" value="GGGP/HepGP_synthase_sf"/>
</dbReference>
<evidence type="ECO:0000313" key="9">
    <source>
        <dbReference type="EMBL" id="MFC4075590.1"/>
    </source>
</evidence>
<evidence type="ECO:0000256" key="6">
    <source>
        <dbReference type="ARBA" id="ARBA00023209"/>
    </source>
</evidence>
<dbReference type="PANTHER" id="PTHR40029">
    <property type="match status" value="1"/>
</dbReference>
<keyword evidence="7" id="KW-1208">Phospholipid metabolism</keyword>
<comment type="caution">
    <text evidence="9">The sequence shown here is derived from an EMBL/GenBank/DDBJ whole genome shotgun (WGS) entry which is preliminary data.</text>
</comment>
<keyword evidence="2 9" id="KW-0808">Transferase</keyword>
<keyword evidence="5" id="KW-0443">Lipid metabolism</keyword>
<dbReference type="EC" id="2.5.1.n9" evidence="9"/>
<keyword evidence="4" id="KW-0460">Magnesium</keyword>
<gene>
    <name evidence="9" type="ORF">ACFOUO_02065</name>
</gene>
<dbReference type="GO" id="GO:0016740">
    <property type="term" value="F:transferase activity"/>
    <property type="evidence" value="ECO:0007669"/>
    <property type="project" value="UniProtKB-KW"/>
</dbReference>
<reference evidence="10" key="1">
    <citation type="journal article" date="2019" name="Int. J. Syst. Evol. Microbiol.">
        <title>The Global Catalogue of Microorganisms (GCM) 10K type strain sequencing project: providing services to taxonomists for standard genome sequencing and annotation.</title>
        <authorList>
            <consortium name="The Broad Institute Genomics Platform"/>
            <consortium name="The Broad Institute Genome Sequencing Center for Infectious Disease"/>
            <person name="Wu L."/>
            <person name="Ma J."/>
        </authorList>
    </citation>
    <scope>NUCLEOTIDE SEQUENCE [LARGE SCALE GENOMIC DNA]</scope>
    <source>
        <strain evidence="10">IBRC-M 10813</strain>
    </source>
</reference>
<dbReference type="NCBIfam" id="TIGR01768">
    <property type="entry name" value="GGGP-family"/>
    <property type="match status" value="1"/>
</dbReference>
<sequence>MVRERMKTWRHVFKLDPNRILSETALERICLSGTDAVIVGGTDGVTYRKTRELIDRILDFSVECVQEVSVQEAVVPGLDGYLLPVVLNAGETRWIVDAQHQAVKAYGDWIPWEDTAALGYVVLNPDSRVGRLTKSRTALNPRDVAAYAHMAEHLYGLPALYLEYSGKLGNLDMVEAAGTARDGLRLFYGGGISRREEAQSMARLADTVVVGNLVYQNVEAALATVRGVREADGLSIEEDRT</sequence>
<evidence type="ECO:0000256" key="1">
    <source>
        <dbReference type="ARBA" id="ARBA00022516"/>
    </source>
</evidence>